<reference evidence="4" key="1">
    <citation type="submission" date="2021-10" db="EMBL/GenBank/DDBJ databases">
        <authorList>
            <person name="Piombo E."/>
        </authorList>
    </citation>
    <scope>NUCLEOTIDE SEQUENCE</scope>
</reference>
<sequence>MEEDRSGNQSITRPVILRRSCDQCRVRKVRVLIRYSRQRSRAELIASSPCANCSSARLVCTHSPQKPRTGEGRQRVLISANYEKKIDGIAQNVEGIRQLLQGLGIRAIPGAPSSALKVHQAVLRPETPGQDLKKTRPRDYEERASLFHAQSKLTGRFVSELIGFRPFSQPNANRNAIMESLREILASGDENDLEGSETADVTMPGLPDSLELPPQEEAVIVLRWARENTPCYILFWLGQVLDIEQFADSCQLVYFPITNFSQLDFIIANSFLAWVFCEYGFVSGQEKYFGFGTQCQSNALNSISHLPLVLPPSSKAIASLVLGAQHAIDTNQPTLAWTLNSTASSMCQTLGYHRRSRMENYGEKAKTEKEKLFWSVYRLDKALSLRLGRTPVLVEYDVALPLEPTVRRWIKFADIQARTYNQLYSCVASHKREAERMEMAGALSVELQMLLDQQHKSYSTENAALQAQIDPRKSVYLQTERVVYLSVLTLICRMAPVTAGIFDCIPNHAIEVARMALETHRQSLHHLRSLTNVPLVFRSLINWTVHFVPFLPFIVVFCSVMHDCNAADLARLEDFVACLSTGEGYPHPRACQLMTTLFELARLYCEVNSSESTFDPETGSEEFDDFLDMLGIDRHQWDCLGEGELGEDGSDPTNLSI</sequence>
<dbReference type="InterPro" id="IPR050987">
    <property type="entry name" value="AtrR-like"/>
</dbReference>
<dbReference type="InterPro" id="IPR007219">
    <property type="entry name" value="XnlR_reg_dom"/>
</dbReference>
<dbReference type="InterPro" id="IPR036864">
    <property type="entry name" value="Zn2-C6_fun-type_DNA-bd_sf"/>
</dbReference>
<keyword evidence="2" id="KW-0539">Nucleus</keyword>
<dbReference type="GO" id="GO:0006351">
    <property type="term" value="P:DNA-templated transcription"/>
    <property type="evidence" value="ECO:0007669"/>
    <property type="project" value="InterPro"/>
</dbReference>
<name>A0A9N9YL00_9HYPO</name>
<dbReference type="Proteomes" id="UP000696573">
    <property type="component" value="Unassembled WGS sequence"/>
</dbReference>
<dbReference type="CDD" id="cd12148">
    <property type="entry name" value="fungal_TF_MHR"/>
    <property type="match status" value="1"/>
</dbReference>
<dbReference type="Gene3D" id="4.10.240.10">
    <property type="entry name" value="Zn(2)-C6 fungal-type DNA-binding domain"/>
    <property type="match status" value="1"/>
</dbReference>
<keyword evidence="1" id="KW-0479">Metal-binding</keyword>
<dbReference type="CDD" id="cd00067">
    <property type="entry name" value="GAL4"/>
    <property type="match status" value="1"/>
</dbReference>
<dbReference type="InterPro" id="IPR001138">
    <property type="entry name" value="Zn2Cys6_DnaBD"/>
</dbReference>
<evidence type="ECO:0000256" key="2">
    <source>
        <dbReference type="ARBA" id="ARBA00023242"/>
    </source>
</evidence>
<keyword evidence="5" id="KW-1185">Reference proteome</keyword>
<evidence type="ECO:0000313" key="4">
    <source>
        <dbReference type="EMBL" id="CAH0022495.1"/>
    </source>
</evidence>
<dbReference type="SMART" id="SM00906">
    <property type="entry name" value="Fungal_trans"/>
    <property type="match status" value="1"/>
</dbReference>
<dbReference type="AlphaFoldDB" id="A0A9N9YL00"/>
<evidence type="ECO:0000313" key="5">
    <source>
        <dbReference type="Proteomes" id="UP000696573"/>
    </source>
</evidence>
<dbReference type="Pfam" id="PF04082">
    <property type="entry name" value="Fungal_trans"/>
    <property type="match status" value="1"/>
</dbReference>
<dbReference type="OrthoDB" id="103819at2759"/>
<dbReference type="GO" id="GO:0000981">
    <property type="term" value="F:DNA-binding transcription factor activity, RNA polymerase II-specific"/>
    <property type="evidence" value="ECO:0007669"/>
    <property type="project" value="InterPro"/>
</dbReference>
<protein>
    <recommendedName>
        <fullName evidence="3">Xylanolytic transcriptional activator regulatory domain-containing protein</fullName>
    </recommendedName>
</protein>
<accession>A0A9N9YL00</accession>
<dbReference type="PANTHER" id="PTHR46910:SF5">
    <property type="entry name" value="ZN(II)2CYS6 TRANSCRIPTION FACTOR (EUROFUNG)"/>
    <property type="match status" value="1"/>
</dbReference>
<evidence type="ECO:0000259" key="3">
    <source>
        <dbReference type="SMART" id="SM00906"/>
    </source>
</evidence>
<dbReference type="EMBL" id="CABFNQ020000679">
    <property type="protein sequence ID" value="CAH0022495.1"/>
    <property type="molecule type" value="Genomic_DNA"/>
</dbReference>
<comment type="caution">
    <text evidence="4">The sequence shown here is derived from an EMBL/GenBank/DDBJ whole genome shotgun (WGS) entry which is preliminary data.</text>
</comment>
<dbReference type="PANTHER" id="PTHR46910">
    <property type="entry name" value="TRANSCRIPTION FACTOR PDR1"/>
    <property type="match status" value="1"/>
</dbReference>
<gene>
    <name evidence="4" type="ORF">CRHIZ90672A_00016305</name>
</gene>
<proteinExistence type="predicted"/>
<dbReference type="GO" id="GO:0008270">
    <property type="term" value="F:zinc ion binding"/>
    <property type="evidence" value="ECO:0007669"/>
    <property type="project" value="InterPro"/>
</dbReference>
<feature type="domain" description="Xylanolytic transcriptional activator regulatory" evidence="3">
    <location>
        <begin position="336"/>
        <end position="407"/>
    </location>
</feature>
<organism evidence="4 5">
    <name type="scientific">Clonostachys rhizophaga</name>
    <dbReference type="NCBI Taxonomy" id="160324"/>
    <lineage>
        <taxon>Eukaryota</taxon>
        <taxon>Fungi</taxon>
        <taxon>Dikarya</taxon>
        <taxon>Ascomycota</taxon>
        <taxon>Pezizomycotina</taxon>
        <taxon>Sordariomycetes</taxon>
        <taxon>Hypocreomycetidae</taxon>
        <taxon>Hypocreales</taxon>
        <taxon>Bionectriaceae</taxon>
        <taxon>Clonostachys</taxon>
    </lineage>
</organism>
<evidence type="ECO:0000256" key="1">
    <source>
        <dbReference type="ARBA" id="ARBA00022723"/>
    </source>
</evidence>
<dbReference type="GO" id="GO:0003677">
    <property type="term" value="F:DNA binding"/>
    <property type="evidence" value="ECO:0007669"/>
    <property type="project" value="InterPro"/>
</dbReference>